<name>A0A0J1FTJ3_9FIRM</name>
<dbReference type="STRING" id="476652.DEAC_c14620"/>
<evidence type="ECO:0000313" key="2">
    <source>
        <dbReference type="Proteomes" id="UP000036356"/>
    </source>
</evidence>
<evidence type="ECO:0000313" key="1">
    <source>
        <dbReference type="EMBL" id="KLU66794.1"/>
    </source>
</evidence>
<keyword evidence="2" id="KW-1185">Reference proteome</keyword>
<accession>A0A0J1FTJ3</accession>
<dbReference type="Proteomes" id="UP000036356">
    <property type="component" value="Unassembled WGS sequence"/>
</dbReference>
<comment type="caution">
    <text evidence="1">The sequence shown here is derived from an EMBL/GenBank/DDBJ whole genome shotgun (WGS) entry which is preliminary data.</text>
</comment>
<dbReference type="PATRIC" id="fig|476652.3.peg.1499"/>
<dbReference type="EMBL" id="LDZY01000004">
    <property type="protein sequence ID" value="KLU66794.1"/>
    <property type="molecule type" value="Genomic_DNA"/>
</dbReference>
<organism evidence="1 2">
    <name type="scientific">Desulfosporosinus acididurans</name>
    <dbReference type="NCBI Taxonomy" id="476652"/>
    <lineage>
        <taxon>Bacteria</taxon>
        <taxon>Bacillati</taxon>
        <taxon>Bacillota</taxon>
        <taxon>Clostridia</taxon>
        <taxon>Eubacteriales</taxon>
        <taxon>Desulfitobacteriaceae</taxon>
        <taxon>Desulfosporosinus</taxon>
    </lineage>
</organism>
<sequence>MYVYVYLNAINKGRSDNEGNPDTLATLMLYCVTQEITLGW</sequence>
<dbReference type="AlphaFoldDB" id="A0A0J1FTJ3"/>
<proteinExistence type="predicted"/>
<gene>
    <name evidence="1" type="ORF">DEAC_c14620</name>
</gene>
<protein>
    <submittedName>
        <fullName evidence="1">Uncharacterized protein</fullName>
    </submittedName>
</protein>
<reference evidence="1 2" key="1">
    <citation type="submission" date="2015-06" db="EMBL/GenBank/DDBJ databases">
        <title>Draft genome of the moderately acidophilic sulfate reducer Candidatus Desulfosporosinus acididurans strain M1.</title>
        <authorList>
            <person name="Poehlein A."/>
            <person name="Petzsch P."/>
            <person name="Johnson B.D."/>
            <person name="Schloemann M."/>
            <person name="Daniel R."/>
            <person name="Muehling M."/>
        </authorList>
    </citation>
    <scope>NUCLEOTIDE SEQUENCE [LARGE SCALE GENOMIC DNA]</scope>
    <source>
        <strain evidence="1 2">M1</strain>
    </source>
</reference>